<organism evidence="3 4">
    <name type="scientific">Fraxinus pennsylvanica</name>
    <dbReference type="NCBI Taxonomy" id="56036"/>
    <lineage>
        <taxon>Eukaryota</taxon>
        <taxon>Viridiplantae</taxon>
        <taxon>Streptophyta</taxon>
        <taxon>Embryophyta</taxon>
        <taxon>Tracheophyta</taxon>
        <taxon>Spermatophyta</taxon>
        <taxon>Magnoliopsida</taxon>
        <taxon>eudicotyledons</taxon>
        <taxon>Gunneridae</taxon>
        <taxon>Pentapetalae</taxon>
        <taxon>asterids</taxon>
        <taxon>lamiids</taxon>
        <taxon>Lamiales</taxon>
        <taxon>Oleaceae</taxon>
        <taxon>Oleeae</taxon>
        <taxon>Fraxinus</taxon>
    </lineage>
</organism>
<name>A0AAD1ZH69_9LAMI</name>
<reference evidence="3" key="1">
    <citation type="submission" date="2023-05" db="EMBL/GenBank/DDBJ databases">
        <authorList>
            <person name="Huff M."/>
        </authorList>
    </citation>
    <scope>NUCLEOTIDE SEQUENCE</scope>
</reference>
<dbReference type="Pfam" id="PF20711">
    <property type="entry name" value="DUF6825"/>
    <property type="match status" value="1"/>
</dbReference>
<dbReference type="Gene3D" id="1.10.1780.10">
    <property type="entry name" value="Clp, N-terminal domain"/>
    <property type="match status" value="1"/>
</dbReference>
<proteinExistence type="predicted"/>
<dbReference type="EMBL" id="OU503045">
    <property type="protein sequence ID" value="CAI9769711.1"/>
    <property type="molecule type" value="Genomic_DNA"/>
</dbReference>
<evidence type="ECO:0000259" key="2">
    <source>
        <dbReference type="Pfam" id="PF02861"/>
    </source>
</evidence>
<dbReference type="InterPro" id="IPR004176">
    <property type="entry name" value="Clp_R_N"/>
</dbReference>
<evidence type="ECO:0000313" key="4">
    <source>
        <dbReference type="Proteomes" id="UP000834106"/>
    </source>
</evidence>
<accession>A0AAD1ZH69</accession>
<dbReference type="PANTHER" id="PTHR35745:SF1">
    <property type="entry name" value="OS04G0513000 PROTEIN"/>
    <property type="match status" value="1"/>
</dbReference>
<sequence length="346" mass="38150">MNILKSFETGSNQKGNIQSTLQKQTEQEIIQHFAGENESKTVLDVFFLGKALAEALNERIESTLGEFLSTIGRLQAEQQKQVQEFQGRYSYSLVVEPKCPGEELGFTALDALADMAGALVQSTNLPFSVTSVRNGEFRRRKNTNRTVTMRCNLQTTPLRMRSFSGLRTSNAVDLMKQTGQTLQSKVAVITSVRKGRKCRHNYIGPEHLLLGLLREDEGVAARVLENLGADPSNIRTQVIRMVGERAEAIGAGVGGRSSGNKMPTLEEYGINLTKLAEGKIERITQILNDVGKTAIAEGLALRIANGDVPETIEGKKLMFITEIAFSDTPTTIFWTGSRVDSFLMLY</sequence>
<dbReference type="InterPro" id="IPR040003">
    <property type="entry name" value="PG18-like"/>
</dbReference>
<protein>
    <recommendedName>
        <fullName evidence="2">Clp R domain-containing protein</fullName>
    </recommendedName>
</protein>
<evidence type="ECO:0000256" key="1">
    <source>
        <dbReference type="SAM" id="MobiDB-lite"/>
    </source>
</evidence>
<dbReference type="Pfam" id="PF02861">
    <property type="entry name" value="Clp_N"/>
    <property type="match status" value="1"/>
</dbReference>
<dbReference type="InterPro" id="IPR036628">
    <property type="entry name" value="Clp_N_dom_sf"/>
</dbReference>
<dbReference type="GO" id="GO:0009535">
    <property type="term" value="C:chloroplast thylakoid membrane"/>
    <property type="evidence" value="ECO:0007669"/>
    <property type="project" value="TreeGrafter"/>
</dbReference>
<gene>
    <name evidence="3" type="ORF">FPE_LOCUS16579</name>
</gene>
<dbReference type="InterPro" id="IPR027417">
    <property type="entry name" value="P-loop_NTPase"/>
</dbReference>
<dbReference type="PANTHER" id="PTHR35745">
    <property type="entry name" value="BNACNNG14650D PROTEIN"/>
    <property type="match status" value="1"/>
</dbReference>
<feature type="domain" description="Clp R" evidence="2">
    <location>
        <begin position="194"/>
        <end position="245"/>
    </location>
</feature>
<dbReference type="AlphaFoldDB" id="A0AAD1ZH69"/>
<dbReference type="Gene3D" id="3.40.50.300">
    <property type="entry name" value="P-loop containing nucleotide triphosphate hydrolases"/>
    <property type="match status" value="1"/>
</dbReference>
<evidence type="ECO:0000313" key="3">
    <source>
        <dbReference type="EMBL" id="CAI9769711.1"/>
    </source>
</evidence>
<dbReference type="GO" id="GO:0010027">
    <property type="term" value="P:thylakoid membrane organization"/>
    <property type="evidence" value="ECO:0007669"/>
    <property type="project" value="InterPro"/>
</dbReference>
<dbReference type="SUPFAM" id="SSF81923">
    <property type="entry name" value="Double Clp-N motif"/>
    <property type="match status" value="1"/>
</dbReference>
<keyword evidence="4" id="KW-1185">Reference proteome</keyword>
<feature type="compositionally biased region" description="Polar residues" evidence="1">
    <location>
        <begin position="8"/>
        <end position="20"/>
    </location>
</feature>
<feature type="region of interest" description="Disordered" evidence="1">
    <location>
        <begin position="1"/>
        <end position="20"/>
    </location>
</feature>
<dbReference type="Proteomes" id="UP000834106">
    <property type="component" value="Chromosome 10"/>
</dbReference>